<dbReference type="Proteomes" id="UP001152888">
    <property type="component" value="Unassembled WGS sequence"/>
</dbReference>
<dbReference type="AlphaFoldDB" id="A0A9P0P1H5"/>
<feature type="compositionally biased region" description="Acidic residues" evidence="1">
    <location>
        <begin position="635"/>
        <end position="651"/>
    </location>
</feature>
<dbReference type="SUPFAM" id="SSF53098">
    <property type="entry name" value="Ribonuclease H-like"/>
    <property type="match status" value="1"/>
</dbReference>
<dbReference type="PANTHER" id="PTHR45913:SF22">
    <property type="entry name" value="SCAN BOX DOMAIN-CONTAINING PROTEIN"/>
    <property type="match status" value="1"/>
</dbReference>
<dbReference type="OrthoDB" id="6620241at2759"/>
<evidence type="ECO:0008006" key="4">
    <source>
        <dbReference type="Google" id="ProtNLM"/>
    </source>
</evidence>
<evidence type="ECO:0000256" key="1">
    <source>
        <dbReference type="SAM" id="MobiDB-lite"/>
    </source>
</evidence>
<proteinExistence type="predicted"/>
<gene>
    <name evidence="2" type="ORF">ACAOBT_LOCUS7318</name>
</gene>
<reference evidence="2" key="1">
    <citation type="submission" date="2022-03" db="EMBL/GenBank/DDBJ databases">
        <authorList>
            <person name="Sayadi A."/>
        </authorList>
    </citation>
    <scope>NUCLEOTIDE SEQUENCE</scope>
</reference>
<organism evidence="2 3">
    <name type="scientific">Acanthoscelides obtectus</name>
    <name type="common">Bean weevil</name>
    <name type="synonym">Bruchus obtectus</name>
    <dbReference type="NCBI Taxonomy" id="200917"/>
    <lineage>
        <taxon>Eukaryota</taxon>
        <taxon>Metazoa</taxon>
        <taxon>Ecdysozoa</taxon>
        <taxon>Arthropoda</taxon>
        <taxon>Hexapoda</taxon>
        <taxon>Insecta</taxon>
        <taxon>Pterygota</taxon>
        <taxon>Neoptera</taxon>
        <taxon>Endopterygota</taxon>
        <taxon>Coleoptera</taxon>
        <taxon>Polyphaga</taxon>
        <taxon>Cucujiformia</taxon>
        <taxon>Chrysomeloidea</taxon>
        <taxon>Chrysomelidae</taxon>
        <taxon>Bruchinae</taxon>
        <taxon>Bruchini</taxon>
        <taxon>Acanthoscelides</taxon>
    </lineage>
</organism>
<dbReference type="InterPro" id="IPR012337">
    <property type="entry name" value="RNaseH-like_sf"/>
</dbReference>
<feature type="region of interest" description="Disordered" evidence="1">
    <location>
        <begin position="635"/>
        <end position="657"/>
    </location>
</feature>
<name>A0A9P0P1H5_ACAOB</name>
<feature type="compositionally biased region" description="Low complexity" evidence="1">
    <location>
        <begin position="227"/>
        <end position="239"/>
    </location>
</feature>
<feature type="region of interest" description="Disordered" evidence="1">
    <location>
        <begin position="218"/>
        <end position="243"/>
    </location>
</feature>
<protein>
    <recommendedName>
        <fullName evidence="4">BED-type domain-containing protein</fullName>
    </recommendedName>
</protein>
<evidence type="ECO:0000313" key="3">
    <source>
        <dbReference type="Proteomes" id="UP001152888"/>
    </source>
</evidence>
<accession>A0A9P0P1H5</accession>
<keyword evidence="3" id="KW-1185">Reference proteome</keyword>
<dbReference type="PANTHER" id="PTHR45913">
    <property type="entry name" value="EPM2A-INTERACTING PROTEIN 1"/>
    <property type="match status" value="1"/>
</dbReference>
<comment type="caution">
    <text evidence="2">The sequence shown here is derived from an EMBL/GenBank/DDBJ whole genome shotgun (WGS) entry which is preliminary data.</text>
</comment>
<evidence type="ECO:0000313" key="2">
    <source>
        <dbReference type="EMBL" id="CAH1967295.1"/>
    </source>
</evidence>
<dbReference type="EMBL" id="CAKOFQ010006743">
    <property type="protein sequence ID" value="CAH1967295.1"/>
    <property type="molecule type" value="Genomic_DNA"/>
</dbReference>
<sequence>MVSKVVQEDFWRSTGDLTGDYVGLKKKGSRVVSSGSKEQKLYQIDFKKASERLTVSTLVPVFSYDFLDELALQKITHSEEESLLFSLKKTGTKLVAVEHAKLTFENRETVMPHPVPTVESLLYRVDNMVRPSSDIWQLFHIEKTDKKSKAVCKFCCFKYAFLNATRMTNHILNKCSKCPLEIKQKYGNEIQSSSKSSTSEEKESNKDILLEALEDTSLPSTSKKDTSSVSSSSESPLPSVKRKKASCQQTLSGFFDKIAVSESSKIDEALARALYASGAPFSLFKNKSWEQLFKMLRLSYQIPSPYALSTNLLNSEYERVQINRSQKLSKSDSLSIVTDSWTNIVGDGLINIVICTPIPLFYKTVHRGTAEETGTNKEALQCTVLVENLNVKQTIKKVVLDDAFSQNLQYTKQILHPVSKSINLVESDRYILSEVPFVFKYIKDTILDISQQVDLTSFLIESLLKYVEDRYEFCSKPIHCAANLLDARFKGEQLNEDQLMEAIDFISEMARSLNLDVGKVVANLAQFRTKTGFFSRTSVWDSANMYIAATYANCLPNFKWIAIFRLFRKKLVFTHTSKRNILSQDKIQKLVAIHSNLVINEKQTFIYDARPVPLLEDTGKDYAVLSVPEDEAEIESESDAWSEDSNSDSDENTPLSTLKRPTLDRMFVSTSQRNDDGLRASYNISLLIAKSGKPHIIGEKLILPAVEEVLKTVLHKPASDIIKRIPLSNSTVERRIDEMSSDIESFLCNCLQTTHFSIQLDESTLPDNAALLLAYVRFIMNQEIYEELLLARTLITDTKDFESRFEDILTMVIPPWIINPYGDTEETNVIIQEELTELSTNEELKGEIIFIRGVLGTGSEEDVNDEDDVDGERAFRFFFADCLRELGPASLTSLLVTFSRERLIDSSNSSLFGVEVNFASKVLQKKNIDISESVTVLEQVEKNLTELRSSCGMLMIEATELANK</sequence>
<dbReference type="SUPFAM" id="SSF140996">
    <property type="entry name" value="Hermes dimerisation domain"/>
    <property type="match status" value="1"/>
</dbReference>